<dbReference type="GO" id="GO:0071555">
    <property type="term" value="P:cell wall organization"/>
    <property type="evidence" value="ECO:0007669"/>
    <property type="project" value="UniProtKB-KW"/>
</dbReference>
<evidence type="ECO:0000256" key="3">
    <source>
        <dbReference type="ARBA" id="ARBA00007090"/>
    </source>
</evidence>
<dbReference type="InterPro" id="IPR036950">
    <property type="entry name" value="PBP_transglycosylase"/>
</dbReference>
<evidence type="ECO:0000256" key="9">
    <source>
        <dbReference type="ARBA" id="ARBA00022679"/>
    </source>
</evidence>
<evidence type="ECO:0000313" key="21">
    <source>
        <dbReference type="EMBL" id="TXD87615.1"/>
    </source>
</evidence>
<keyword evidence="10" id="KW-0378">Hydrolase</keyword>
<evidence type="ECO:0000256" key="14">
    <source>
        <dbReference type="ARBA" id="ARBA00023268"/>
    </source>
</evidence>
<dbReference type="GO" id="GO:0008658">
    <property type="term" value="F:penicillin binding"/>
    <property type="evidence" value="ECO:0007669"/>
    <property type="project" value="InterPro"/>
</dbReference>
<dbReference type="Pfam" id="PF00905">
    <property type="entry name" value="Transpeptidase"/>
    <property type="match status" value="1"/>
</dbReference>
<evidence type="ECO:0000256" key="17">
    <source>
        <dbReference type="ARBA" id="ARBA00049902"/>
    </source>
</evidence>
<dbReference type="InterPro" id="IPR001264">
    <property type="entry name" value="Glyco_trans_51"/>
</dbReference>
<evidence type="ECO:0000256" key="5">
    <source>
        <dbReference type="ARBA" id="ARBA00022475"/>
    </source>
</evidence>
<evidence type="ECO:0000256" key="15">
    <source>
        <dbReference type="ARBA" id="ARBA00023316"/>
    </source>
</evidence>
<dbReference type="InterPro" id="IPR012338">
    <property type="entry name" value="Beta-lactam/transpept-like"/>
</dbReference>
<keyword evidence="22" id="KW-1185">Reference proteome</keyword>
<dbReference type="GO" id="GO:0008955">
    <property type="term" value="F:peptidoglycan glycosyltransferase activity"/>
    <property type="evidence" value="ECO:0007669"/>
    <property type="project" value="UniProtKB-EC"/>
</dbReference>
<dbReference type="Gene3D" id="3.40.710.10">
    <property type="entry name" value="DD-peptidase/beta-lactamase superfamily"/>
    <property type="match status" value="2"/>
</dbReference>
<evidence type="ECO:0000256" key="18">
    <source>
        <dbReference type="SAM" id="Phobius"/>
    </source>
</evidence>
<keyword evidence="8" id="KW-0328">Glycosyltransferase</keyword>
<keyword evidence="5" id="KW-1003">Cell membrane</keyword>
<dbReference type="GO" id="GO:0009252">
    <property type="term" value="P:peptidoglycan biosynthetic process"/>
    <property type="evidence" value="ECO:0007669"/>
    <property type="project" value="UniProtKB-KW"/>
</dbReference>
<feature type="domain" description="Glycosyl transferase family 51" evidence="20">
    <location>
        <begin position="71"/>
        <end position="240"/>
    </location>
</feature>
<evidence type="ECO:0000256" key="10">
    <source>
        <dbReference type="ARBA" id="ARBA00022801"/>
    </source>
</evidence>
<feature type="domain" description="Penicillin-binding protein transpeptidase" evidence="19">
    <location>
        <begin position="415"/>
        <end position="656"/>
    </location>
</feature>
<dbReference type="EMBL" id="VORO01000022">
    <property type="protein sequence ID" value="TXD87615.1"/>
    <property type="molecule type" value="Genomic_DNA"/>
</dbReference>
<protein>
    <submittedName>
        <fullName evidence="21">Penicillin-binding protein</fullName>
    </submittedName>
</protein>
<dbReference type="GO" id="GO:0030288">
    <property type="term" value="C:outer membrane-bounded periplasmic space"/>
    <property type="evidence" value="ECO:0007669"/>
    <property type="project" value="TreeGrafter"/>
</dbReference>
<dbReference type="InterPro" id="IPR001460">
    <property type="entry name" value="PCN-bd_Tpept"/>
</dbReference>
<keyword evidence="9" id="KW-0808">Transferase</keyword>
<comment type="pathway">
    <text evidence="2">Cell wall biogenesis; peptidoglycan biosynthesis.</text>
</comment>
<comment type="subcellular location">
    <subcellularLocation>
        <location evidence="1">Cell membrane</location>
    </subcellularLocation>
</comment>
<evidence type="ECO:0000256" key="1">
    <source>
        <dbReference type="ARBA" id="ARBA00004236"/>
    </source>
</evidence>
<evidence type="ECO:0000256" key="8">
    <source>
        <dbReference type="ARBA" id="ARBA00022676"/>
    </source>
</evidence>
<proteinExistence type="inferred from homology"/>
<evidence type="ECO:0000259" key="19">
    <source>
        <dbReference type="Pfam" id="PF00905"/>
    </source>
</evidence>
<evidence type="ECO:0000256" key="6">
    <source>
        <dbReference type="ARBA" id="ARBA00022645"/>
    </source>
</evidence>
<sequence length="764" mass="86191">MKFKLKRSWLKWFFGIIGSGFLLLLLFWFSVYVGLWGKLPSKENLADIKQAEASILLDANEKLLGKYFIFDRQMVHYEDLPKHLVNALVATEDARFYEHGGVDYTSLFRVLFKSILLQDDSAGGGSTISQQLVKNLYGRPSHGWFTMPVNKIKEMIVAKRIEAVYSKKDILTLYLNTVPFSENTFGIESTSQKFFSTSTRNLSLSQAATLVGSLKASHSYNPRLFPERSQLRRDVVLQQMAVNGYIDETLQKKTNSEPLEINYRIFKHDDGMAAYFREKVRLDVVKILDSIKGPGGKTYDLYKDGLKIQTTLDIDMQRYAENAMQQHLEKLQKQFEDSYGSNAPWLKNEDLVTSRIQELDLYKALKKQKYSEAKIMDSLNTKGQYKLFRWEGDTIVNCTVIDSIKHGLQFLNTGFIALQPQTGAIKAYIGGIDYEYYKYDHVYKAKRQVGSTFKPIVYTAAIENGMDACSYLPVKAMTYTNEKDWKPTNSGTAETDEHLNYSLEYGLSNSVNTIAVKVLEEVGIAKTIAQAEKMGISSELPKVPSLALGTAELSLLELASAYTSYVNNGRASVPFYITKIKDKNGNIIYAPEAKAALPEAFSEETRQIMVEMMKATVNKGTAQRLRSTYGLQNDLAGKTGTTQNNKDGWFVGVSPNLVMATWVGNDEHRIGFKSTGLGQGANSALPMVALFLKQMNGDSKFNAITQAKFENPSEAVIAALDCDPEKRDGFLKRLFTKERDQKEFDEADKKDEDKGFFSFLKKKD</sequence>
<reference evidence="21 22" key="1">
    <citation type="submission" date="2019-08" db="EMBL/GenBank/DDBJ databases">
        <title>Genomes of Subsaximicrobium wynnwilliamsii strains.</title>
        <authorList>
            <person name="Bowman J.P."/>
        </authorList>
    </citation>
    <scope>NUCLEOTIDE SEQUENCE [LARGE SCALE GENOMIC DNA]</scope>
    <source>
        <strain evidence="21 22">2-80-2</strain>
    </source>
</reference>
<dbReference type="Gene3D" id="1.10.3810.10">
    <property type="entry name" value="Biosynthetic peptidoglycan transglycosylase-like"/>
    <property type="match status" value="1"/>
</dbReference>
<dbReference type="OrthoDB" id="9766909at2"/>
<organism evidence="21 22">
    <name type="scientific">Subsaximicrobium wynnwilliamsii</name>
    <dbReference type="NCBI Taxonomy" id="291179"/>
    <lineage>
        <taxon>Bacteria</taxon>
        <taxon>Pseudomonadati</taxon>
        <taxon>Bacteroidota</taxon>
        <taxon>Flavobacteriia</taxon>
        <taxon>Flavobacteriales</taxon>
        <taxon>Flavobacteriaceae</taxon>
        <taxon>Subsaximicrobium</taxon>
    </lineage>
</organism>
<dbReference type="Proteomes" id="UP000321578">
    <property type="component" value="Unassembled WGS sequence"/>
</dbReference>
<evidence type="ECO:0000256" key="16">
    <source>
        <dbReference type="ARBA" id="ARBA00034000"/>
    </source>
</evidence>
<accession>A0A5C6ZC98</accession>
<dbReference type="PANTHER" id="PTHR32282">
    <property type="entry name" value="BINDING PROTEIN TRANSPEPTIDASE, PUTATIVE-RELATED"/>
    <property type="match status" value="1"/>
</dbReference>
<dbReference type="GO" id="GO:0008360">
    <property type="term" value="P:regulation of cell shape"/>
    <property type="evidence" value="ECO:0007669"/>
    <property type="project" value="UniProtKB-KW"/>
</dbReference>
<dbReference type="RefSeq" id="WP_147087697.1">
    <property type="nucleotide sequence ID" value="NZ_VORM01000024.1"/>
</dbReference>
<keyword evidence="6" id="KW-0121">Carboxypeptidase</keyword>
<comment type="catalytic activity">
    <reaction evidence="17">
        <text>[GlcNAc-(1-&gt;4)-Mur2Ac(oyl-L-Ala-gamma-D-Glu-L-Lys-D-Ala-D-Ala)](n)-di-trans,octa-cis-undecaprenyl diphosphate + beta-D-GlcNAc-(1-&gt;4)-Mur2Ac(oyl-L-Ala-gamma-D-Glu-L-Lys-D-Ala-D-Ala)-di-trans,octa-cis-undecaprenyl diphosphate = [GlcNAc-(1-&gt;4)-Mur2Ac(oyl-L-Ala-gamma-D-Glu-L-Lys-D-Ala-D-Ala)](n+1)-di-trans,octa-cis-undecaprenyl diphosphate + di-trans,octa-cis-undecaprenyl diphosphate + H(+)</text>
        <dbReference type="Rhea" id="RHEA:23708"/>
        <dbReference type="Rhea" id="RHEA-COMP:9602"/>
        <dbReference type="Rhea" id="RHEA-COMP:9603"/>
        <dbReference type="ChEBI" id="CHEBI:15378"/>
        <dbReference type="ChEBI" id="CHEBI:58405"/>
        <dbReference type="ChEBI" id="CHEBI:60033"/>
        <dbReference type="ChEBI" id="CHEBI:78435"/>
        <dbReference type="EC" id="2.4.99.28"/>
    </reaction>
</comment>
<evidence type="ECO:0000256" key="2">
    <source>
        <dbReference type="ARBA" id="ARBA00004752"/>
    </source>
</evidence>
<keyword evidence="11" id="KW-0133">Cell shape</keyword>
<evidence type="ECO:0000313" key="22">
    <source>
        <dbReference type="Proteomes" id="UP000321578"/>
    </source>
</evidence>
<dbReference type="AlphaFoldDB" id="A0A5C6ZC98"/>
<keyword evidence="12" id="KW-0573">Peptidoglycan synthesis</keyword>
<dbReference type="InterPro" id="IPR050396">
    <property type="entry name" value="Glycosyltr_51/Transpeptidase"/>
</dbReference>
<feature type="transmembrane region" description="Helical" evidence="18">
    <location>
        <begin position="12"/>
        <end position="36"/>
    </location>
</feature>
<comment type="caution">
    <text evidence="21">The sequence shown here is derived from an EMBL/GenBank/DDBJ whole genome shotgun (WGS) entry which is preliminary data.</text>
</comment>
<keyword evidence="18" id="KW-0812">Transmembrane</keyword>
<comment type="similarity">
    <text evidence="3">In the C-terminal section; belongs to the transpeptidase family.</text>
</comment>
<keyword evidence="7" id="KW-0645">Protease</keyword>
<evidence type="ECO:0000256" key="7">
    <source>
        <dbReference type="ARBA" id="ARBA00022670"/>
    </source>
</evidence>
<comment type="similarity">
    <text evidence="4">In the N-terminal section; belongs to the glycosyltransferase 51 family.</text>
</comment>
<dbReference type="GO" id="GO:0009002">
    <property type="term" value="F:serine-type D-Ala-D-Ala carboxypeptidase activity"/>
    <property type="evidence" value="ECO:0007669"/>
    <property type="project" value="UniProtKB-EC"/>
</dbReference>
<keyword evidence="13 18" id="KW-0472">Membrane</keyword>
<dbReference type="InterPro" id="IPR023346">
    <property type="entry name" value="Lysozyme-like_dom_sf"/>
</dbReference>
<keyword evidence="15" id="KW-0961">Cell wall biogenesis/degradation</keyword>
<dbReference type="PANTHER" id="PTHR32282:SF11">
    <property type="entry name" value="PENICILLIN-BINDING PROTEIN 1B"/>
    <property type="match status" value="1"/>
</dbReference>
<evidence type="ECO:0000256" key="4">
    <source>
        <dbReference type="ARBA" id="ARBA00007739"/>
    </source>
</evidence>
<keyword evidence="14" id="KW-0511">Multifunctional enzyme</keyword>
<dbReference type="GO" id="GO:0005886">
    <property type="term" value="C:plasma membrane"/>
    <property type="evidence" value="ECO:0007669"/>
    <property type="project" value="UniProtKB-SubCell"/>
</dbReference>
<evidence type="ECO:0000259" key="20">
    <source>
        <dbReference type="Pfam" id="PF00912"/>
    </source>
</evidence>
<gene>
    <name evidence="21" type="ORF">ESY86_16425</name>
</gene>
<dbReference type="SUPFAM" id="SSF56601">
    <property type="entry name" value="beta-lactamase/transpeptidase-like"/>
    <property type="match status" value="1"/>
</dbReference>
<evidence type="ECO:0000256" key="13">
    <source>
        <dbReference type="ARBA" id="ARBA00023136"/>
    </source>
</evidence>
<dbReference type="SUPFAM" id="SSF53955">
    <property type="entry name" value="Lysozyme-like"/>
    <property type="match status" value="1"/>
</dbReference>
<comment type="catalytic activity">
    <reaction evidence="16">
        <text>Preferential cleavage: (Ac)2-L-Lys-D-Ala-|-D-Ala. Also transpeptidation of peptidyl-alanyl moieties that are N-acyl substituents of D-alanine.</text>
        <dbReference type="EC" id="3.4.16.4"/>
    </reaction>
</comment>
<dbReference type="GO" id="GO:0006508">
    <property type="term" value="P:proteolysis"/>
    <property type="evidence" value="ECO:0007669"/>
    <property type="project" value="UniProtKB-KW"/>
</dbReference>
<evidence type="ECO:0000256" key="12">
    <source>
        <dbReference type="ARBA" id="ARBA00022984"/>
    </source>
</evidence>
<evidence type="ECO:0000256" key="11">
    <source>
        <dbReference type="ARBA" id="ARBA00022960"/>
    </source>
</evidence>
<dbReference type="Pfam" id="PF00912">
    <property type="entry name" value="Transgly"/>
    <property type="match status" value="1"/>
</dbReference>
<keyword evidence="18" id="KW-1133">Transmembrane helix</keyword>
<name>A0A5C6ZC98_9FLAO</name>